<feature type="region of interest" description="Disordered" evidence="17">
    <location>
        <begin position="283"/>
        <end position="313"/>
    </location>
</feature>
<comment type="caution">
    <text evidence="20">The sequence shown here is derived from an EMBL/GenBank/DDBJ whole genome shotgun (WGS) entry which is preliminary data.</text>
</comment>
<evidence type="ECO:0000256" key="2">
    <source>
        <dbReference type="ARBA" id="ARBA00010527"/>
    </source>
</evidence>
<dbReference type="InterPro" id="IPR001708">
    <property type="entry name" value="YidC/ALB3/OXA1/COX18"/>
</dbReference>
<evidence type="ECO:0000256" key="15">
    <source>
        <dbReference type="ARBA" id="ARBA00033342"/>
    </source>
</evidence>
<evidence type="ECO:0000256" key="17">
    <source>
        <dbReference type="SAM" id="MobiDB-lite"/>
    </source>
</evidence>
<keyword evidence="7" id="KW-0653">Protein transport</keyword>
<evidence type="ECO:0000256" key="10">
    <source>
        <dbReference type="ARBA" id="ARBA00023186"/>
    </source>
</evidence>
<feature type="transmembrane region" description="Helical" evidence="18">
    <location>
        <begin position="75"/>
        <end position="95"/>
    </location>
</feature>
<dbReference type="Pfam" id="PF02096">
    <property type="entry name" value="60KD_IMP"/>
    <property type="match status" value="1"/>
</dbReference>
<protein>
    <recommendedName>
        <fullName evidence="3">Membrane protein insertase YidC</fullName>
    </recommendedName>
    <alternativeName>
        <fullName evidence="15">Foldase YidC</fullName>
    </alternativeName>
    <alternativeName>
        <fullName evidence="14">Membrane integrase YidC</fullName>
    </alternativeName>
    <alternativeName>
        <fullName evidence="13">Membrane protein YidC</fullName>
    </alternativeName>
</protein>
<dbReference type="Proteomes" id="UP001180840">
    <property type="component" value="Unassembled WGS sequence"/>
</dbReference>
<evidence type="ECO:0000313" key="21">
    <source>
        <dbReference type="Proteomes" id="UP001180840"/>
    </source>
</evidence>
<evidence type="ECO:0000256" key="3">
    <source>
        <dbReference type="ARBA" id="ARBA00015325"/>
    </source>
</evidence>
<keyword evidence="10" id="KW-0143">Chaperone</keyword>
<evidence type="ECO:0000256" key="8">
    <source>
        <dbReference type="ARBA" id="ARBA00022989"/>
    </source>
</evidence>
<evidence type="ECO:0000256" key="7">
    <source>
        <dbReference type="ARBA" id="ARBA00022927"/>
    </source>
</evidence>
<evidence type="ECO:0000256" key="16">
    <source>
        <dbReference type="RuleBase" id="RU003945"/>
    </source>
</evidence>
<keyword evidence="6 16" id="KW-0812">Transmembrane</keyword>
<evidence type="ECO:0000256" key="9">
    <source>
        <dbReference type="ARBA" id="ARBA00023136"/>
    </source>
</evidence>
<dbReference type="CDD" id="cd20070">
    <property type="entry name" value="5TM_YidC_Alb3"/>
    <property type="match status" value="1"/>
</dbReference>
<feature type="transmembrane region" description="Helical" evidence="18">
    <location>
        <begin position="227"/>
        <end position="253"/>
    </location>
</feature>
<gene>
    <name evidence="20" type="ORF">J2S39_002269</name>
</gene>
<dbReference type="PANTHER" id="PTHR12428">
    <property type="entry name" value="OXA1"/>
    <property type="match status" value="1"/>
</dbReference>
<sequence length="402" mass="44768">MNPDSGVTWVLSIILLTFTIKAILLWPTMKQLRSSRKMAQLAPKLQEVRQRYKNDQTKMAEESQKVYKDAKVNPLAGCLPMLIQIPVFIGLFHVLRSFNRTGEPGGMGGGGLGMTAEENRNTANYIFSPDHVQSFLDARFFGVPLSSSMSMGEDQLAAFAENGLDFARWQVIVVAVPLVIFVAVITHFNARLSLARQKDRQASGKVTAPTGDNADMMKMQQDMMGKMMLWMMPAFTIFTGWIWTIGLLVYMAANVGWSFVQMQLVYRKMDAEEAQEEEEKAALARANAPQVGARKADRRTKSERRDVVAPATGSTSARAARREAFEQRVDALPAIEPQDRDFVYLSNAERKALGSDKRVEYDLARDGFEARNPEVAAAAAAAGAEGVGRQWVLDRVKDRYNT</sequence>
<comment type="function">
    <text evidence="11">Required for the insertion and/or proper folding and/or complex formation of integral membrane proteins into the membrane. Involved in integration of membrane proteins that insert both dependently and independently of the Sec translocase complex, as well as at least some lipoproteins. Aids folding of multispanning membrane proteins.</text>
</comment>
<reference evidence="20" key="1">
    <citation type="submission" date="2023-07" db="EMBL/GenBank/DDBJ databases">
        <title>Sequencing the genomes of 1000 actinobacteria strains.</title>
        <authorList>
            <person name="Klenk H.-P."/>
        </authorList>
    </citation>
    <scope>NUCLEOTIDE SEQUENCE</scope>
    <source>
        <strain evidence="20">DSM 107476</strain>
    </source>
</reference>
<dbReference type="NCBIfam" id="TIGR03592">
    <property type="entry name" value="yidC_oxa1_cterm"/>
    <property type="match status" value="1"/>
</dbReference>
<evidence type="ECO:0000256" key="11">
    <source>
        <dbReference type="ARBA" id="ARBA00025034"/>
    </source>
</evidence>
<comment type="subcellular location">
    <subcellularLocation>
        <location evidence="1">Cell membrane</location>
        <topology evidence="1">Multi-pass membrane protein</topology>
    </subcellularLocation>
    <subcellularLocation>
        <location evidence="16">Membrane</location>
        <topology evidence="16">Multi-pass membrane protein</topology>
    </subcellularLocation>
</comment>
<dbReference type="PANTHER" id="PTHR12428:SF65">
    <property type="entry name" value="CYTOCHROME C OXIDASE ASSEMBLY PROTEIN COX18, MITOCHONDRIAL"/>
    <property type="match status" value="1"/>
</dbReference>
<evidence type="ECO:0000256" key="18">
    <source>
        <dbReference type="SAM" id="Phobius"/>
    </source>
</evidence>
<feature type="transmembrane region" description="Helical" evidence="18">
    <location>
        <begin position="6"/>
        <end position="28"/>
    </location>
</feature>
<keyword evidence="5" id="KW-1003">Cell membrane</keyword>
<evidence type="ECO:0000256" key="6">
    <source>
        <dbReference type="ARBA" id="ARBA00022692"/>
    </source>
</evidence>
<comment type="similarity">
    <text evidence="2">Belongs to the OXA1/ALB3/YidC family. Type 1 subfamily.</text>
</comment>
<keyword evidence="4" id="KW-0813">Transport</keyword>
<keyword evidence="8 18" id="KW-1133">Transmembrane helix</keyword>
<evidence type="ECO:0000256" key="14">
    <source>
        <dbReference type="ARBA" id="ARBA00033245"/>
    </source>
</evidence>
<feature type="domain" description="Membrane insertase YidC/Oxa/ALB C-terminal" evidence="19">
    <location>
        <begin position="9"/>
        <end position="266"/>
    </location>
</feature>
<keyword evidence="9 18" id="KW-0472">Membrane</keyword>
<evidence type="ECO:0000313" key="20">
    <source>
        <dbReference type="EMBL" id="MDR7330593.1"/>
    </source>
</evidence>
<dbReference type="EMBL" id="JAVDXZ010000001">
    <property type="protein sequence ID" value="MDR7330593.1"/>
    <property type="molecule type" value="Genomic_DNA"/>
</dbReference>
<feature type="transmembrane region" description="Helical" evidence="18">
    <location>
        <begin position="169"/>
        <end position="190"/>
    </location>
</feature>
<dbReference type="InterPro" id="IPR028055">
    <property type="entry name" value="YidC/Oxa/ALB_C"/>
</dbReference>
<evidence type="ECO:0000259" key="19">
    <source>
        <dbReference type="Pfam" id="PF02096"/>
    </source>
</evidence>
<organism evidence="20 21">
    <name type="scientific">Corynebacterium guangdongense</name>
    <dbReference type="NCBI Taxonomy" id="1783348"/>
    <lineage>
        <taxon>Bacteria</taxon>
        <taxon>Bacillati</taxon>
        <taxon>Actinomycetota</taxon>
        <taxon>Actinomycetes</taxon>
        <taxon>Mycobacteriales</taxon>
        <taxon>Corynebacteriaceae</taxon>
        <taxon>Corynebacterium</taxon>
    </lineage>
</organism>
<dbReference type="NCBIfam" id="NF002899">
    <property type="entry name" value="PRK03449.1"/>
    <property type="match status" value="1"/>
</dbReference>
<name>A0ABU2A075_9CORY</name>
<accession>A0ABU2A075</accession>
<evidence type="ECO:0000256" key="1">
    <source>
        <dbReference type="ARBA" id="ARBA00004651"/>
    </source>
</evidence>
<evidence type="ECO:0000256" key="4">
    <source>
        <dbReference type="ARBA" id="ARBA00022448"/>
    </source>
</evidence>
<comment type="subunit">
    <text evidence="12">Interacts with the Sec translocase complex via SecD. Specifically interacts with transmembrane segments of nascent integral membrane proteins during membrane integration.</text>
</comment>
<proteinExistence type="inferred from homology"/>
<keyword evidence="21" id="KW-1185">Reference proteome</keyword>
<evidence type="ECO:0000256" key="12">
    <source>
        <dbReference type="ARBA" id="ARBA00026028"/>
    </source>
</evidence>
<dbReference type="InterPro" id="IPR047196">
    <property type="entry name" value="YidC_ALB_C"/>
</dbReference>
<evidence type="ECO:0000256" key="5">
    <source>
        <dbReference type="ARBA" id="ARBA00022475"/>
    </source>
</evidence>
<evidence type="ECO:0000256" key="13">
    <source>
        <dbReference type="ARBA" id="ARBA00031538"/>
    </source>
</evidence>